<feature type="chain" id="PRO_5044564288" evidence="2">
    <location>
        <begin position="20"/>
        <end position="105"/>
    </location>
</feature>
<dbReference type="EMBL" id="JACIED010000001">
    <property type="protein sequence ID" value="MBB4006090.1"/>
    <property type="molecule type" value="Genomic_DNA"/>
</dbReference>
<reference evidence="3 6" key="2">
    <citation type="submission" date="2020-08" db="EMBL/GenBank/DDBJ databases">
        <title>Genomic Encyclopedia of Type Strains, Phase IV (KMG-IV): sequencing the most valuable type-strain genomes for metagenomic binning, comparative biology and taxonomic classification.</title>
        <authorList>
            <person name="Goeker M."/>
        </authorList>
    </citation>
    <scope>NUCLEOTIDE SEQUENCE [LARGE SCALE GENOMIC DNA]</scope>
    <source>
        <strain evidence="3 6">DSM 100021</strain>
    </source>
</reference>
<reference evidence="4 5" key="1">
    <citation type="submission" date="2016-09" db="EMBL/GenBank/DDBJ databases">
        <title>Rhizobium oryziradicis sp. nov., isolated from the root of rice.</title>
        <authorList>
            <person name="Zhao J."/>
            <person name="Zhang X."/>
        </authorList>
    </citation>
    <scope>NUCLEOTIDE SEQUENCE [LARGE SCALE GENOMIC DNA]</scope>
    <source>
        <strain evidence="4 5">14971</strain>
    </source>
</reference>
<organism evidence="4 5">
    <name type="scientific">Allorhizobium taibaishanense</name>
    <dbReference type="NCBI Taxonomy" id="887144"/>
    <lineage>
        <taxon>Bacteria</taxon>
        <taxon>Pseudomonadati</taxon>
        <taxon>Pseudomonadota</taxon>
        <taxon>Alphaproteobacteria</taxon>
        <taxon>Hyphomicrobiales</taxon>
        <taxon>Rhizobiaceae</taxon>
        <taxon>Rhizobium/Agrobacterium group</taxon>
        <taxon>Allorhizobium</taxon>
    </lineage>
</organism>
<dbReference type="Proteomes" id="UP000185598">
    <property type="component" value="Unassembled WGS sequence"/>
</dbReference>
<dbReference type="OrthoDB" id="8299883at2"/>
<evidence type="ECO:0000313" key="6">
    <source>
        <dbReference type="Proteomes" id="UP000544107"/>
    </source>
</evidence>
<keyword evidence="2" id="KW-0732">Signal</keyword>
<proteinExistence type="predicted"/>
<comment type="caution">
    <text evidence="4">The sequence shown here is derived from an EMBL/GenBank/DDBJ whole genome shotgun (WGS) entry which is preliminary data.</text>
</comment>
<dbReference type="Proteomes" id="UP000544107">
    <property type="component" value="Unassembled WGS sequence"/>
</dbReference>
<dbReference type="EMBL" id="MKIN01000022">
    <property type="protein sequence ID" value="OLP49096.1"/>
    <property type="molecule type" value="Genomic_DNA"/>
</dbReference>
<sequence>MKAATVAILIASLSLPAGLAAKGLADHQQQPANTYQAAVTALPFAETNVHKTSRLPLEPQQSAPHDEQSAIGADANSEWALDCYDAYGADGGAANEASLQACLKG</sequence>
<evidence type="ECO:0000256" key="2">
    <source>
        <dbReference type="SAM" id="SignalP"/>
    </source>
</evidence>
<evidence type="ECO:0000256" key="1">
    <source>
        <dbReference type="SAM" id="MobiDB-lite"/>
    </source>
</evidence>
<dbReference type="AlphaFoldDB" id="A0A1Q9A3J3"/>
<feature type="signal peptide" evidence="2">
    <location>
        <begin position="1"/>
        <end position="19"/>
    </location>
</feature>
<dbReference type="STRING" id="887144.BJF91_18530"/>
<keyword evidence="5" id="KW-1185">Reference proteome</keyword>
<accession>A0A1Q9A3J3</accession>
<gene>
    <name evidence="4" type="ORF">BJF91_18530</name>
    <name evidence="3" type="ORF">GGQ71_000326</name>
</gene>
<feature type="region of interest" description="Disordered" evidence="1">
    <location>
        <begin position="50"/>
        <end position="72"/>
    </location>
</feature>
<dbReference type="RefSeq" id="WP_075614888.1">
    <property type="nucleotide sequence ID" value="NZ_JACIED010000001.1"/>
</dbReference>
<evidence type="ECO:0000313" key="5">
    <source>
        <dbReference type="Proteomes" id="UP000185598"/>
    </source>
</evidence>
<evidence type="ECO:0000313" key="3">
    <source>
        <dbReference type="EMBL" id="MBB4006090.1"/>
    </source>
</evidence>
<protein>
    <submittedName>
        <fullName evidence="4">Uncharacterized protein</fullName>
    </submittedName>
</protein>
<name>A0A1Q9A3J3_9HYPH</name>
<evidence type="ECO:0000313" key="4">
    <source>
        <dbReference type="EMBL" id="OLP49096.1"/>
    </source>
</evidence>